<accession>A0A9W7SZI5</accession>
<name>A0A9W7SZI5_9PEZI</name>
<keyword evidence="2" id="KW-1185">Reference proteome</keyword>
<evidence type="ECO:0000313" key="1">
    <source>
        <dbReference type="EMBL" id="KAH9844537.1"/>
    </source>
</evidence>
<organism evidence="1 2">
    <name type="scientific">Teratosphaeria destructans</name>
    <dbReference type="NCBI Taxonomy" id="418781"/>
    <lineage>
        <taxon>Eukaryota</taxon>
        <taxon>Fungi</taxon>
        <taxon>Dikarya</taxon>
        <taxon>Ascomycota</taxon>
        <taxon>Pezizomycotina</taxon>
        <taxon>Dothideomycetes</taxon>
        <taxon>Dothideomycetidae</taxon>
        <taxon>Mycosphaerellales</taxon>
        <taxon>Teratosphaeriaceae</taxon>
        <taxon>Teratosphaeria</taxon>
    </lineage>
</organism>
<proteinExistence type="predicted"/>
<reference evidence="1 2" key="2">
    <citation type="journal article" date="2021" name="Curr. Genet.">
        <title>Genetic response to nitrogen starvation in the aggressive Eucalyptus foliar pathogen Teratosphaeria destructans.</title>
        <authorList>
            <person name="Havenga M."/>
            <person name="Wingfield B.D."/>
            <person name="Wingfield M.J."/>
            <person name="Dreyer L.L."/>
            <person name="Roets F."/>
            <person name="Aylward J."/>
        </authorList>
    </citation>
    <scope>NUCLEOTIDE SEQUENCE [LARGE SCALE GENOMIC DNA]</scope>
    <source>
        <strain evidence="1">CMW44962</strain>
    </source>
</reference>
<comment type="caution">
    <text evidence="1">The sequence shown here is derived from an EMBL/GenBank/DDBJ whole genome shotgun (WGS) entry which is preliminary data.</text>
</comment>
<sequence>GGRALAVDDGEGRVEVVGVVGGDRGEGLFEGLDAREGAGEVVEGLVGGEGDGGAGGGVRVVGGGVGGVVERGGDGRGGGHGGGFCGGGSGGGGVGVGRAFGAAAWEGEGREGAGNGGDVACQAGGSGWGGEWWEGPGDAGGEAVVDPGLGVEEVDDVFFFGVFVDEAAAVEGEEGEARADGEVDLGGEDAAAEEDFVAVAEGAEDVDAGGGDAGVDDASEEVGTLVDGVAGDEAAEGVCDDGGPAVLFRCPRFVAIQSFEEFDQLLAEIVWVETPVVTVIMYSELAKFSILAAS</sequence>
<feature type="non-terminal residue" evidence="1">
    <location>
        <position position="1"/>
    </location>
</feature>
<reference evidence="1 2" key="1">
    <citation type="journal article" date="2018" name="IMA Fungus">
        <title>IMA Genome-F 10: Nine draft genome sequences of Claviceps purpurea s.lat., including C. arundinis, C. humidiphila, and C. cf. spartinae, pseudomolecules for the pitch canker pathogen Fusarium circinatum, draft genome of Davidsoniella eucalypti, Grosmannia galeiformis, Quambalaria eucalypti, and Teratosphaeria destructans.</title>
        <authorList>
            <person name="Wingfield B.D."/>
            <person name="Liu M."/>
            <person name="Nguyen H.D."/>
            <person name="Lane F.A."/>
            <person name="Morgan S.W."/>
            <person name="De Vos L."/>
            <person name="Wilken P.M."/>
            <person name="Duong T.A."/>
            <person name="Aylward J."/>
            <person name="Coetzee M.P."/>
            <person name="Dadej K."/>
            <person name="De Beer Z.W."/>
            <person name="Findlay W."/>
            <person name="Havenga M."/>
            <person name="Kolarik M."/>
            <person name="Menzies J.G."/>
            <person name="Naidoo K."/>
            <person name="Pochopski O."/>
            <person name="Shoukouhi P."/>
            <person name="Santana Q.C."/>
            <person name="Seifert K.A."/>
            <person name="Soal N."/>
            <person name="Steenkamp E.T."/>
            <person name="Tatham C.T."/>
            <person name="van der Nest M.A."/>
            <person name="Wingfield M.J."/>
        </authorList>
    </citation>
    <scope>NUCLEOTIDE SEQUENCE [LARGE SCALE GENOMIC DNA]</scope>
    <source>
        <strain evidence="1">CMW44962</strain>
    </source>
</reference>
<evidence type="ECO:0000313" key="2">
    <source>
        <dbReference type="Proteomes" id="UP001138500"/>
    </source>
</evidence>
<dbReference type="Proteomes" id="UP001138500">
    <property type="component" value="Unassembled WGS sequence"/>
</dbReference>
<protein>
    <submittedName>
        <fullName evidence="1">Uncharacterized protein</fullName>
    </submittedName>
</protein>
<dbReference type="EMBL" id="RIBY02000302">
    <property type="protein sequence ID" value="KAH9844537.1"/>
    <property type="molecule type" value="Genomic_DNA"/>
</dbReference>
<gene>
    <name evidence="1" type="ORF">Tdes44962_MAKER07295</name>
</gene>
<dbReference type="AlphaFoldDB" id="A0A9W7SZI5"/>